<organism evidence="3">
    <name type="scientific">freshwater metagenome</name>
    <dbReference type="NCBI Taxonomy" id="449393"/>
    <lineage>
        <taxon>unclassified sequences</taxon>
        <taxon>metagenomes</taxon>
        <taxon>ecological metagenomes</taxon>
    </lineage>
</organism>
<dbReference type="InterPro" id="IPR002347">
    <property type="entry name" value="SDR_fam"/>
</dbReference>
<dbReference type="GO" id="GO:0016491">
    <property type="term" value="F:oxidoreductase activity"/>
    <property type="evidence" value="ECO:0007669"/>
    <property type="project" value="UniProtKB-KW"/>
</dbReference>
<dbReference type="InterPro" id="IPR036291">
    <property type="entry name" value="NAD(P)-bd_dom_sf"/>
</dbReference>
<dbReference type="FunFam" id="3.40.50.720:FF:000173">
    <property type="entry name" value="3-oxoacyl-[acyl-carrier protein] reductase"/>
    <property type="match status" value="1"/>
</dbReference>
<protein>
    <submittedName>
        <fullName evidence="3">Unannotated protein</fullName>
    </submittedName>
</protein>
<dbReference type="Pfam" id="PF13561">
    <property type="entry name" value="adh_short_C2"/>
    <property type="match status" value="1"/>
</dbReference>
<evidence type="ECO:0000313" key="3">
    <source>
        <dbReference type="EMBL" id="CAB4324382.1"/>
    </source>
</evidence>
<accession>A0A6J5YLN6</accession>
<name>A0A6J5YLN6_9ZZZZ</name>
<proteinExistence type="inferred from homology"/>
<dbReference type="AlphaFoldDB" id="A0A6J5YLN6"/>
<dbReference type="Gene3D" id="3.40.50.720">
    <property type="entry name" value="NAD(P)-binding Rossmann-like Domain"/>
    <property type="match status" value="1"/>
</dbReference>
<keyword evidence="2" id="KW-0560">Oxidoreductase</keyword>
<dbReference type="SUPFAM" id="SSF51735">
    <property type="entry name" value="NAD(P)-binding Rossmann-fold domains"/>
    <property type="match status" value="1"/>
</dbReference>
<dbReference type="PRINTS" id="PR00080">
    <property type="entry name" value="SDRFAMILY"/>
</dbReference>
<dbReference type="PANTHER" id="PTHR42879">
    <property type="entry name" value="3-OXOACYL-(ACYL-CARRIER-PROTEIN) REDUCTASE"/>
    <property type="match status" value="1"/>
</dbReference>
<dbReference type="PANTHER" id="PTHR42879:SF2">
    <property type="entry name" value="3-OXOACYL-[ACYL-CARRIER-PROTEIN] REDUCTASE FABG"/>
    <property type="match status" value="1"/>
</dbReference>
<dbReference type="EMBL" id="CAEMXZ010000139">
    <property type="protein sequence ID" value="CAB4324382.1"/>
    <property type="molecule type" value="Genomic_DNA"/>
</dbReference>
<comment type="similarity">
    <text evidence="1">Belongs to the short-chain dehydrogenases/reductases (SDR) family.</text>
</comment>
<gene>
    <name evidence="3" type="ORF">UFOPK1392_02151</name>
</gene>
<dbReference type="PRINTS" id="PR00081">
    <property type="entry name" value="GDHRDH"/>
</dbReference>
<reference evidence="3" key="1">
    <citation type="submission" date="2020-05" db="EMBL/GenBank/DDBJ databases">
        <authorList>
            <person name="Chiriac C."/>
            <person name="Salcher M."/>
            <person name="Ghai R."/>
            <person name="Kavagutti S V."/>
        </authorList>
    </citation>
    <scope>NUCLEOTIDE SEQUENCE</scope>
</reference>
<evidence type="ECO:0000256" key="2">
    <source>
        <dbReference type="ARBA" id="ARBA00023002"/>
    </source>
</evidence>
<evidence type="ECO:0000256" key="1">
    <source>
        <dbReference type="ARBA" id="ARBA00006484"/>
    </source>
</evidence>
<dbReference type="InterPro" id="IPR050259">
    <property type="entry name" value="SDR"/>
</dbReference>
<sequence>MCKPLPMFDLTGKTALVTGAGQGVGFGIAATLLEAGAKVFVNDLVPERAVAAAEALGSNATALPFSVDDREAVVSAIAGIGPVDILVNNAGIPPTMRPVKFRDMDPAEWAAYIDVNLYGVINCVSATIDEMCERGWGRVITISSGAGTQGLNIGVSMYGAGKGGAISFMRHLAVETARSGVTANTLALGLMERDAPNVTEESRTVTASMAKQVPVGRLGTGRDIGYTCVFLASDEAEWITGQTIAVNGGSVTT</sequence>